<accession>A0A255Z9Z7</accession>
<evidence type="ECO:0000256" key="1">
    <source>
        <dbReference type="SAM" id="Phobius"/>
    </source>
</evidence>
<keyword evidence="3" id="KW-1185">Reference proteome</keyword>
<feature type="transmembrane region" description="Helical" evidence="1">
    <location>
        <begin position="12"/>
        <end position="34"/>
    </location>
</feature>
<dbReference type="OrthoDB" id="111691at2"/>
<organism evidence="2 3">
    <name type="scientific">Flavobacterium cyanobacteriorum</name>
    <dbReference type="NCBI Taxonomy" id="2022802"/>
    <lineage>
        <taxon>Bacteria</taxon>
        <taxon>Pseudomonadati</taxon>
        <taxon>Bacteroidota</taxon>
        <taxon>Flavobacteriia</taxon>
        <taxon>Flavobacteriales</taxon>
        <taxon>Flavobacteriaceae</taxon>
        <taxon>Flavobacterium</taxon>
    </lineage>
</organism>
<dbReference type="EMBL" id="NOXV01000225">
    <property type="protein sequence ID" value="OYQ38279.1"/>
    <property type="molecule type" value="Genomic_DNA"/>
</dbReference>
<keyword evidence="1" id="KW-0472">Membrane</keyword>
<proteinExistence type="predicted"/>
<feature type="transmembrane region" description="Helical" evidence="1">
    <location>
        <begin position="139"/>
        <end position="159"/>
    </location>
</feature>
<gene>
    <name evidence="2" type="ORF">CHU92_05880</name>
</gene>
<reference evidence="2 3" key="1">
    <citation type="submission" date="2017-07" db="EMBL/GenBank/DDBJ databases">
        <title>Flavobacterium cyanobacteriorum sp. nov., isolated from cyanobacterial aggregates in a eutrophic lake.</title>
        <authorList>
            <person name="Cai H."/>
        </authorList>
    </citation>
    <scope>NUCLEOTIDE SEQUENCE [LARGE SCALE GENOMIC DNA]</scope>
    <source>
        <strain evidence="2 3">TH021</strain>
    </source>
</reference>
<feature type="transmembrane region" description="Helical" evidence="1">
    <location>
        <begin position="336"/>
        <end position="358"/>
    </location>
</feature>
<dbReference type="InterPro" id="IPR005625">
    <property type="entry name" value="PepSY-ass_TM"/>
</dbReference>
<name>A0A255Z9Z7_9FLAO</name>
<protein>
    <submittedName>
        <fullName evidence="2">Peptidase</fullName>
    </submittedName>
</protein>
<sequence length="372" mass="42757">MGFKKKIRFIHKWLGLLSGLIVFIVSITGCIYCFHDEIKDITRGWRIVLEEKKPYVAPSKLQKQTLERYPGADASMVIYAGKGRPAMVYSTINEAPHYVYYNPYTGAHLHTENLEEDFFYIVEMIHLYLLLPPQVGRHVVGIATIIFIFLLITGIIQWWPKRKKHLKDRLLVKWKARWRRINYDLHNVTGFYISVVALIIAITGLNFAYEWAEDAIYYGGNLGKDYPEEHAEPVVDTTLTRKDPHAALDKAFEQTLRLAPTKGMYFIWDKGAKAPIVTGSYPDALEYDHQTNLFFRPSDGAVIKVQRYEDKSTGMKLREMSYGLHTGQYFGLTGKIIAFLASLMAAMLPVTGLIIWWGRRNKMGKKKKKAAL</sequence>
<evidence type="ECO:0000313" key="2">
    <source>
        <dbReference type="EMBL" id="OYQ38279.1"/>
    </source>
</evidence>
<keyword evidence="1" id="KW-0812">Transmembrane</keyword>
<comment type="caution">
    <text evidence="2">The sequence shown here is derived from an EMBL/GenBank/DDBJ whole genome shotgun (WGS) entry which is preliminary data.</text>
</comment>
<dbReference type="AlphaFoldDB" id="A0A255Z9Z7"/>
<dbReference type="PROSITE" id="PS51257">
    <property type="entry name" value="PROKAR_LIPOPROTEIN"/>
    <property type="match status" value="1"/>
</dbReference>
<dbReference type="PANTHER" id="PTHR34219">
    <property type="entry name" value="IRON-REGULATED INNER MEMBRANE PROTEIN-RELATED"/>
    <property type="match status" value="1"/>
</dbReference>
<dbReference type="Pfam" id="PF03929">
    <property type="entry name" value="PepSY_TM"/>
    <property type="match status" value="1"/>
</dbReference>
<keyword evidence="1" id="KW-1133">Transmembrane helix</keyword>
<dbReference type="PANTHER" id="PTHR34219:SF3">
    <property type="entry name" value="BLL7967 PROTEIN"/>
    <property type="match status" value="1"/>
</dbReference>
<dbReference type="RefSeq" id="WP_094413555.1">
    <property type="nucleotide sequence ID" value="NZ_NOXV01000225.1"/>
</dbReference>
<feature type="transmembrane region" description="Helical" evidence="1">
    <location>
        <begin position="185"/>
        <end position="209"/>
    </location>
</feature>
<evidence type="ECO:0000313" key="3">
    <source>
        <dbReference type="Proteomes" id="UP000216605"/>
    </source>
</evidence>
<dbReference type="Proteomes" id="UP000216605">
    <property type="component" value="Unassembled WGS sequence"/>
</dbReference>